<dbReference type="Gene3D" id="2.60.120.260">
    <property type="entry name" value="Galactose-binding domain-like"/>
    <property type="match status" value="1"/>
</dbReference>
<dbReference type="SMART" id="SM01038">
    <property type="entry name" value="Bgal_small_N"/>
    <property type="match status" value="1"/>
</dbReference>
<dbReference type="InterPro" id="IPR017853">
    <property type="entry name" value="GH"/>
</dbReference>
<dbReference type="Pfam" id="PF16353">
    <property type="entry name" value="LacZ_4"/>
    <property type="match status" value="1"/>
</dbReference>
<dbReference type="InterPro" id="IPR006101">
    <property type="entry name" value="Glyco_hydro_2"/>
</dbReference>
<dbReference type="GO" id="GO:0005990">
    <property type="term" value="P:lactose catabolic process"/>
    <property type="evidence" value="ECO:0007669"/>
    <property type="project" value="TreeGrafter"/>
</dbReference>
<dbReference type="SUPFAM" id="SSF74650">
    <property type="entry name" value="Galactose mutarotase-like"/>
    <property type="match status" value="1"/>
</dbReference>
<evidence type="ECO:0000259" key="7">
    <source>
        <dbReference type="SMART" id="SM01038"/>
    </source>
</evidence>
<protein>
    <recommendedName>
        <fullName evidence="3">beta-galactosidase</fullName>
        <ecNumber evidence="3">3.2.1.23</ecNumber>
    </recommendedName>
    <alternativeName>
        <fullName evidence="6">Lactase</fullName>
    </alternativeName>
</protein>
<comment type="similarity">
    <text evidence="2">Belongs to the glycosyl hydrolase 2 family.</text>
</comment>
<name>A0A6A6XDR8_9PLEO</name>
<dbReference type="InterPro" id="IPR008979">
    <property type="entry name" value="Galactose-bd-like_sf"/>
</dbReference>
<dbReference type="AlphaFoldDB" id="A0A6A6XDR8"/>
<keyword evidence="4 8" id="KW-0378">Hydrolase</keyword>
<feature type="domain" description="Beta galactosidase small chain/" evidence="7">
    <location>
        <begin position="753"/>
        <end position="1037"/>
    </location>
</feature>
<dbReference type="Pfam" id="PF02837">
    <property type="entry name" value="Glyco_hydro_2_N"/>
    <property type="match status" value="1"/>
</dbReference>
<dbReference type="Gene3D" id="2.70.98.10">
    <property type="match status" value="1"/>
</dbReference>
<evidence type="ECO:0000313" key="8">
    <source>
        <dbReference type="EMBL" id="KAF2794606.1"/>
    </source>
</evidence>
<organism evidence="8 9">
    <name type="scientific">Melanomma pulvis-pyrius CBS 109.77</name>
    <dbReference type="NCBI Taxonomy" id="1314802"/>
    <lineage>
        <taxon>Eukaryota</taxon>
        <taxon>Fungi</taxon>
        <taxon>Dikarya</taxon>
        <taxon>Ascomycota</taxon>
        <taxon>Pezizomycotina</taxon>
        <taxon>Dothideomycetes</taxon>
        <taxon>Pleosporomycetidae</taxon>
        <taxon>Pleosporales</taxon>
        <taxon>Melanommataceae</taxon>
        <taxon>Melanomma</taxon>
    </lineage>
</organism>
<dbReference type="InterPro" id="IPR006102">
    <property type="entry name" value="Ig-like_GH2"/>
</dbReference>
<dbReference type="PANTHER" id="PTHR46323">
    <property type="entry name" value="BETA-GALACTOSIDASE"/>
    <property type="match status" value="1"/>
</dbReference>
<reference evidence="8" key="1">
    <citation type="journal article" date="2020" name="Stud. Mycol.">
        <title>101 Dothideomycetes genomes: a test case for predicting lifestyles and emergence of pathogens.</title>
        <authorList>
            <person name="Haridas S."/>
            <person name="Albert R."/>
            <person name="Binder M."/>
            <person name="Bloem J."/>
            <person name="Labutti K."/>
            <person name="Salamov A."/>
            <person name="Andreopoulos B."/>
            <person name="Baker S."/>
            <person name="Barry K."/>
            <person name="Bills G."/>
            <person name="Bluhm B."/>
            <person name="Cannon C."/>
            <person name="Castanera R."/>
            <person name="Culley D."/>
            <person name="Daum C."/>
            <person name="Ezra D."/>
            <person name="Gonzalez J."/>
            <person name="Henrissat B."/>
            <person name="Kuo A."/>
            <person name="Liang C."/>
            <person name="Lipzen A."/>
            <person name="Lutzoni F."/>
            <person name="Magnuson J."/>
            <person name="Mondo S."/>
            <person name="Nolan M."/>
            <person name="Ohm R."/>
            <person name="Pangilinan J."/>
            <person name="Park H.-J."/>
            <person name="Ramirez L."/>
            <person name="Alfaro M."/>
            <person name="Sun H."/>
            <person name="Tritt A."/>
            <person name="Yoshinaga Y."/>
            <person name="Zwiers L.-H."/>
            <person name="Turgeon B."/>
            <person name="Goodwin S."/>
            <person name="Spatafora J."/>
            <person name="Crous P."/>
            <person name="Grigoriev I."/>
        </authorList>
    </citation>
    <scope>NUCLEOTIDE SEQUENCE</scope>
    <source>
        <strain evidence="8">CBS 109.77</strain>
    </source>
</reference>
<dbReference type="EC" id="3.2.1.23" evidence="3"/>
<dbReference type="PANTHER" id="PTHR46323:SF2">
    <property type="entry name" value="BETA-GALACTOSIDASE"/>
    <property type="match status" value="1"/>
</dbReference>
<dbReference type="InterPro" id="IPR032312">
    <property type="entry name" value="LacZ_4"/>
</dbReference>
<evidence type="ECO:0000313" key="9">
    <source>
        <dbReference type="Proteomes" id="UP000799757"/>
    </source>
</evidence>
<dbReference type="InterPro" id="IPR006103">
    <property type="entry name" value="Glyco_hydro_2_cat"/>
</dbReference>
<dbReference type="InterPro" id="IPR036156">
    <property type="entry name" value="Beta-gal/glucu_dom_sf"/>
</dbReference>
<dbReference type="PRINTS" id="PR00132">
    <property type="entry name" value="GLHYDRLASE2"/>
</dbReference>
<accession>A0A6A6XDR8</accession>
<proteinExistence type="inferred from homology"/>
<keyword evidence="5" id="KW-0326">Glycosidase</keyword>
<dbReference type="GO" id="GO:0009341">
    <property type="term" value="C:beta-galactosidase complex"/>
    <property type="evidence" value="ECO:0007669"/>
    <property type="project" value="InterPro"/>
</dbReference>
<keyword evidence="9" id="KW-1185">Reference proteome</keyword>
<dbReference type="Pfam" id="PF00703">
    <property type="entry name" value="Glyco_hydro_2"/>
    <property type="match status" value="1"/>
</dbReference>
<dbReference type="InterPro" id="IPR004199">
    <property type="entry name" value="B-gal_small/dom_5"/>
</dbReference>
<dbReference type="Gene3D" id="3.20.20.80">
    <property type="entry name" value="Glycosidases"/>
    <property type="match status" value="1"/>
</dbReference>
<comment type="catalytic activity">
    <reaction evidence="1">
        <text>Hydrolysis of terminal non-reducing beta-D-galactose residues in beta-D-galactosides.</text>
        <dbReference type="EC" id="3.2.1.23"/>
    </reaction>
</comment>
<sequence>MASASGVHPAEVPDWSNLNVLHTNTLPPRSYFHVFSSEDDALTYDVTKSTSHSLSGTWKFQHAYSPFEAPEGFEAPTFDHSSWSDIAVPGMWQLQGFGKGPQYTNVQYPIPVDPPNVSFTENETGSYLKNFKIPTGLKGSQIRLRFEGVDSSFHVWVNGKDVGYSQGSRNPDEFDVTAFVNQEGDNTLAVRVYQFCDGTYIEDQDQWWLSGIFRDVLLVGFHQESRIEDLHIQTILDSSYTNAELKIKLNLAGSGNLRVRLLDAQKNKVGSVFAEVANEPSLQISIPVDNPLKWTAESPHLYHLVVSLNSEQYIAHRVGFRQVEMKEGLIKVNGKRIVFRGVNRHEHHPQFGRAVPREFMKQDLVTMKRHNINAIRTSHQLNDPRLYDLADEMGFWVMDEADLECHGFECIADAALSVDERAMPFRQRQLLTRAKAAEWTTNNPEWTAAYVDRAQHLVKRDQLHPSIIVWSLGNEAFFGRNFKAMYEWIKEFDDSRPIHYEADIFAETMDMFSRMYPPVDEIVAFAEDKSKTKPLVLCEFIHAMGNGPGNIKEYIDAFYKYPTLQGGFAWEWANHGLLTKDKKTGDDFYAYGGDFGEVPHDSTFVMDGLVNSDHTPNAGLTEYKKAIEPVQLLESNPKKPKFINRYDFINLDHLTCQYSIVSNSDAAPKTGSIDIPTGVVPGQTFELDLPDVSGSKDETLVNISFQLKDKTPYLEAGFEIATAQIPTGLYTLRTIDSSTKDLEVTTPSRNTIKIKSEKSTWTFNTLHGTLTSWLQGSTELISKSPAIDFFRAPTDNDIPQDGWDWKDKLLHLAKASTRKVEWSQPSEGEFTVVVQQRVAPPVLSWSIDCTLTYRFTSSGTLTIHVAGNPNGENLPRTLPRIGLVMELPKQWQQATWFGRGPGECYRDSKLSQPIGRYSVPAIDDLWVDYEVPQESSNRTDTRWLELQNGESKIVVQFLDKQGDAETLQLFDWQAAHYRMEDVAEAKHPYELRNLKREEVVLRLDWKHHGLGSGSCGPRTLDEYALLTERFEFEVCLQGA</sequence>
<dbReference type="Pfam" id="PF02929">
    <property type="entry name" value="Bgal_small_N"/>
    <property type="match status" value="1"/>
</dbReference>
<evidence type="ECO:0000256" key="1">
    <source>
        <dbReference type="ARBA" id="ARBA00001412"/>
    </source>
</evidence>
<dbReference type="InterPro" id="IPR011013">
    <property type="entry name" value="Gal_mutarotase_sf_dom"/>
</dbReference>
<evidence type="ECO:0000256" key="4">
    <source>
        <dbReference type="ARBA" id="ARBA00022801"/>
    </source>
</evidence>
<evidence type="ECO:0000256" key="6">
    <source>
        <dbReference type="ARBA" id="ARBA00032230"/>
    </source>
</evidence>
<dbReference type="FunFam" id="3.20.20.80:FF:000018">
    <property type="entry name" value="Beta-galactosidase"/>
    <property type="match status" value="1"/>
</dbReference>
<dbReference type="InterPro" id="IPR013783">
    <property type="entry name" value="Ig-like_fold"/>
</dbReference>
<dbReference type="GO" id="GO:0004565">
    <property type="term" value="F:beta-galactosidase activity"/>
    <property type="evidence" value="ECO:0007669"/>
    <property type="project" value="UniProtKB-EC"/>
</dbReference>
<dbReference type="InterPro" id="IPR006104">
    <property type="entry name" value="Glyco_hydro_2_N"/>
</dbReference>
<evidence type="ECO:0000256" key="5">
    <source>
        <dbReference type="ARBA" id="ARBA00023295"/>
    </source>
</evidence>
<dbReference type="GO" id="GO:0030246">
    <property type="term" value="F:carbohydrate binding"/>
    <property type="evidence" value="ECO:0007669"/>
    <property type="project" value="InterPro"/>
</dbReference>
<gene>
    <name evidence="8" type="ORF">K505DRAFT_360928</name>
</gene>
<dbReference type="InterPro" id="IPR050347">
    <property type="entry name" value="Bact_Beta-galactosidase"/>
</dbReference>
<dbReference type="SUPFAM" id="SSF49303">
    <property type="entry name" value="beta-Galactosidase/glucuronidase domain"/>
    <property type="match status" value="2"/>
</dbReference>
<dbReference type="Proteomes" id="UP000799757">
    <property type="component" value="Unassembled WGS sequence"/>
</dbReference>
<evidence type="ECO:0000256" key="3">
    <source>
        <dbReference type="ARBA" id="ARBA00012756"/>
    </source>
</evidence>
<dbReference type="SUPFAM" id="SSF51445">
    <property type="entry name" value="(Trans)glycosidases"/>
    <property type="match status" value="1"/>
</dbReference>
<evidence type="ECO:0000256" key="2">
    <source>
        <dbReference type="ARBA" id="ARBA00007401"/>
    </source>
</evidence>
<dbReference type="InterPro" id="IPR014718">
    <property type="entry name" value="GH-type_carb-bd"/>
</dbReference>
<dbReference type="Gene3D" id="2.60.40.10">
    <property type="entry name" value="Immunoglobulins"/>
    <property type="match status" value="2"/>
</dbReference>
<dbReference type="OrthoDB" id="408320at2759"/>
<dbReference type="EMBL" id="MU001885">
    <property type="protein sequence ID" value="KAF2794606.1"/>
    <property type="molecule type" value="Genomic_DNA"/>
</dbReference>
<dbReference type="SUPFAM" id="SSF49785">
    <property type="entry name" value="Galactose-binding domain-like"/>
    <property type="match status" value="1"/>
</dbReference>
<dbReference type="Pfam" id="PF02836">
    <property type="entry name" value="Glyco_hydro_2_C"/>
    <property type="match status" value="1"/>
</dbReference>